<dbReference type="PIRSF" id="PIRSF000846">
    <property type="entry name" value="ATP_adenylyltr"/>
    <property type="match status" value="1"/>
</dbReference>
<feature type="active site" description="Nucleophile" evidence="1">
    <location>
        <position position="155"/>
    </location>
</feature>
<feature type="domain" description="ATP adenylyltransferase C-terminal" evidence="2">
    <location>
        <begin position="185"/>
        <end position="290"/>
    </location>
</feature>
<dbReference type="GO" id="GO:0005524">
    <property type="term" value="F:ATP binding"/>
    <property type="evidence" value="ECO:0007669"/>
    <property type="project" value="InterPro"/>
</dbReference>
<comment type="caution">
    <text evidence="4">The sequence shown here is derived from an EMBL/GenBank/DDBJ whole genome shotgun (WGS) entry which is preliminary data.</text>
</comment>
<dbReference type="GO" id="GO:0009117">
    <property type="term" value="P:nucleotide metabolic process"/>
    <property type="evidence" value="ECO:0007669"/>
    <property type="project" value="InterPro"/>
</dbReference>
<dbReference type="SUPFAM" id="SSF54197">
    <property type="entry name" value="HIT-like"/>
    <property type="match status" value="1"/>
</dbReference>
<proteinExistence type="predicted"/>
<dbReference type="InterPro" id="IPR019200">
    <property type="entry name" value="ATP_adenylylTrfase_C"/>
</dbReference>
<accession>A0A7X7LU01</accession>
<dbReference type="Pfam" id="PF19327">
    <property type="entry name" value="Ap4A_phos_N"/>
    <property type="match status" value="1"/>
</dbReference>
<dbReference type="EMBL" id="JAAYYV010000036">
    <property type="protein sequence ID" value="NLF53060.1"/>
    <property type="molecule type" value="Genomic_DNA"/>
</dbReference>
<evidence type="ECO:0000313" key="4">
    <source>
        <dbReference type="EMBL" id="NLF53060.1"/>
    </source>
</evidence>
<feature type="domain" description="Ap4A phosphorylase 1/2 N-terminal" evidence="3">
    <location>
        <begin position="10"/>
        <end position="160"/>
    </location>
</feature>
<name>A0A7X7LU01_9RHOO</name>
<evidence type="ECO:0000313" key="5">
    <source>
        <dbReference type="Proteomes" id="UP000536534"/>
    </source>
</evidence>
<gene>
    <name evidence="4" type="ORF">GX576_01400</name>
</gene>
<dbReference type="AlphaFoldDB" id="A0A7X7LU01"/>
<dbReference type="GO" id="GO:0003877">
    <property type="term" value="F:ATP:ADP adenylyltransferase activity"/>
    <property type="evidence" value="ECO:0007669"/>
    <property type="project" value="InterPro"/>
</dbReference>
<organism evidence="4 5">
    <name type="scientific">Thauera phenolivorans</name>
    <dbReference type="NCBI Taxonomy" id="1792543"/>
    <lineage>
        <taxon>Bacteria</taxon>
        <taxon>Pseudomonadati</taxon>
        <taxon>Pseudomonadota</taxon>
        <taxon>Betaproteobacteria</taxon>
        <taxon>Rhodocyclales</taxon>
        <taxon>Zoogloeaceae</taxon>
        <taxon>Thauera</taxon>
    </lineage>
</organism>
<dbReference type="InterPro" id="IPR045759">
    <property type="entry name" value="Ap4A_phos1/2_N"/>
</dbReference>
<sequence length="293" mass="31329">MNSPYPFAADDDLLARADRVTALALESGALQPIRTECTELSEAGLPFSVRWISSLALKEQARVDTVIRRDPAFNPFLPPEPALTVAELGTDHLVVLNKFPVIARHLLIVTRRYEAQTAPLTAADFDALAAVIRCHGGLGFYNGGTEAGASQAHKHLQWVPDHGLGALAASLPDVREGEVVSSALLPWRHALVRLPRAWPSAEAGGAMLADAFAAACARVGLPPAADPMPPYNLLVIRDWLLLVPRRCEKWTDVSVNSLGFAGSLFARNCGQIERIRAAGPLAVLAAVCFPANG</sequence>
<evidence type="ECO:0000256" key="1">
    <source>
        <dbReference type="PIRSR" id="PIRSR000846-1"/>
    </source>
</evidence>
<dbReference type="Proteomes" id="UP000536534">
    <property type="component" value="Unassembled WGS sequence"/>
</dbReference>
<dbReference type="InterPro" id="IPR036265">
    <property type="entry name" value="HIT-like_sf"/>
</dbReference>
<dbReference type="Pfam" id="PF09830">
    <property type="entry name" value="ATP_transf"/>
    <property type="match status" value="1"/>
</dbReference>
<dbReference type="PANTHER" id="PTHR38420">
    <property type="entry name" value="AP-4-A PHOSPHORYLASE II"/>
    <property type="match status" value="1"/>
</dbReference>
<reference evidence="4 5" key="1">
    <citation type="journal article" date="2020" name="Biotechnol. Biofuels">
        <title>New insights from the biogas microbiome by comprehensive genome-resolved metagenomics of nearly 1600 species originating from multiple anaerobic digesters.</title>
        <authorList>
            <person name="Campanaro S."/>
            <person name="Treu L."/>
            <person name="Rodriguez-R L.M."/>
            <person name="Kovalovszki A."/>
            <person name="Ziels R.M."/>
            <person name="Maus I."/>
            <person name="Zhu X."/>
            <person name="Kougias P.G."/>
            <person name="Basile A."/>
            <person name="Luo G."/>
            <person name="Schluter A."/>
            <person name="Konstantinidis K.T."/>
            <person name="Angelidaki I."/>
        </authorList>
    </citation>
    <scope>NUCLEOTIDE SEQUENCE [LARGE SCALE GENOMIC DNA]</scope>
    <source>
        <strain evidence="4">AS06rmzACSIP_256</strain>
    </source>
</reference>
<dbReference type="PANTHER" id="PTHR38420:SF1">
    <property type="entry name" value="PUTATIVE (AFU_ORTHOLOGUE AFUA_5G14690)-RELATED"/>
    <property type="match status" value="1"/>
</dbReference>
<evidence type="ECO:0000259" key="2">
    <source>
        <dbReference type="Pfam" id="PF09830"/>
    </source>
</evidence>
<evidence type="ECO:0000259" key="3">
    <source>
        <dbReference type="Pfam" id="PF19327"/>
    </source>
</evidence>
<dbReference type="InterPro" id="IPR043171">
    <property type="entry name" value="Ap4A_phos1/2-like"/>
</dbReference>
<protein>
    <submittedName>
        <fullName evidence="4">Phosphorylase</fullName>
    </submittedName>
</protein>
<dbReference type="Gene3D" id="3.30.428.70">
    <property type="match status" value="1"/>
</dbReference>
<dbReference type="InterPro" id="IPR009163">
    <property type="entry name" value="Ap4A_phos1/2"/>
</dbReference>